<keyword evidence="3" id="KW-1185">Reference proteome</keyword>
<evidence type="ECO:0000313" key="2">
    <source>
        <dbReference type="EMBL" id="NJP33752.1"/>
    </source>
</evidence>
<evidence type="ECO:0000313" key="3">
    <source>
        <dbReference type="Proteomes" id="UP000783871"/>
    </source>
</evidence>
<feature type="region of interest" description="Disordered" evidence="1">
    <location>
        <begin position="1"/>
        <end position="26"/>
    </location>
</feature>
<gene>
    <name evidence="2" type="ORF">HCJ94_17635</name>
</gene>
<dbReference type="Proteomes" id="UP000783871">
    <property type="component" value="Unassembled WGS sequence"/>
</dbReference>
<evidence type="ECO:0008006" key="4">
    <source>
        <dbReference type="Google" id="ProtNLM"/>
    </source>
</evidence>
<evidence type="ECO:0000256" key="1">
    <source>
        <dbReference type="SAM" id="MobiDB-lite"/>
    </source>
</evidence>
<organism evidence="2 3">
    <name type="scientific">Micromonospora thermarum</name>
    <dbReference type="NCBI Taxonomy" id="2720024"/>
    <lineage>
        <taxon>Bacteria</taxon>
        <taxon>Bacillati</taxon>
        <taxon>Actinomycetota</taxon>
        <taxon>Actinomycetes</taxon>
        <taxon>Micromonosporales</taxon>
        <taxon>Micromonosporaceae</taxon>
        <taxon>Micromonospora</taxon>
    </lineage>
</organism>
<sequence length="60" mass="7008">MFLPTEGRLSGLERTDHRPARPRATDDHRIRWWQTEQTGEAVRFLLRVLTGLFDDRIGGC</sequence>
<reference evidence="2 3" key="1">
    <citation type="submission" date="2020-03" db="EMBL/GenBank/DDBJ databases">
        <title>WGS of actinomycetes isolated from Thailand.</title>
        <authorList>
            <person name="Thawai C."/>
        </authorList>
    </citation>
    <scope>NUCLEOTIDE SEQUENCE [LARGE SCALE GENOMIC DNA]</scope>
    <source>
        <strain evidence="2 3">HSS6-12</strain>
    </source>
</reference>
<dbReference type="EMBL" id="JAATEO010000018">
    <property type="protein sequence ID" value="NJP33752.1"/>
    <property type="molecule type" value="Genomic_DNA"/>
</dbReference>
<name>A0ABX0Z7E7_9ACTN</name>
<accession>A0ABX0Z7E7</accession>
<protein>
    <recommendedName>
        <fullName evidence="4">Transposase</fullName>
    </recommendedName>
</protein>
<proteinExistence type="predicted"/>
<dbReference type="RefSeq" id="WP_168002121.1">
    <property type="nucleotide sequence ID" value="NZ_JAATEO010000018.1"/>
</dbReference>
<feature type="compositionally biased region" description="Basic and acidic residues" evidence="1">
    <location>
        <begin position="11"/>
        <end position="26"/>
    </location>
</feature>
<comment type="caution">
    <text evidence="2">The sequence shown here is derived from an EMBL/GenBank/DDBJ whole genome shotgun (WGS) entry which is preliminary data.</text>
</comment>